<evidence type="ECO:0000313" key="3">
    <source>
        <dbReference type="Proteomes" id="UP001596312"/>
    </source>
</evidence>
<comment type="caution">
    <text evidence="2">The sequence shown here is derived from an EMBL/GenBank/DDBJ whole genome shotgun (WGS) entry which is preliminary data.</text>
</comment>
<evidence type="ECO:0000313" key="2">
    <source>
        <dbReference type="EMBL" id="MFC6905422.1"/>
    </source>
</evidence>
<organism evidence="2 3">
    <name type="scientific">Halalkalicoccus tibetensis</name>
    <dbReference type="NCBI Taxonomy" id="175632"/>
    <lineage>
        <taxon>Archaea</taxon>
        <taxon>Methanobacteriati</taxon>
        <taxon>Methanobacteriota</taxon>
        <taxon>Stenosarchaea group</taxon>
        <taxon>Halobacteria</taxon>
        <taxon>Halobacteriales</taxon>
        <taxon>Halococcaceae</taxon>
        <taxon>Halalkalicoccus</taxon>
    </lineage>
</organism>
<dbReference type="Proteomes" id="UP001596312">
    <property type="component" value="Unassembled WGS sequence"/>
</dbReference>
<name>A0ABD5V7D3_9EURY</name>
<feature type="region of interest" description="Disordered" evidence="1">
    <location>
        <begin position="119"/>
        <end position="168"/>
    </location>
</feature>
<reference evidence="2 3" key="1">
    <citation type="journal article" date="2019" name="Int. J. Syst. Evol. Microbiol.">
        <title>The Global Catalogue of Microorganisms (GCM) 10K type strain sequencing project: providing services to taxonomists for standard genome sequencing and annotation.</title>
        <authorList>
            <consortium name="The Broad Institute Genomics Platform"/>
            <consortium name="The Broad Institute Genome Sequencing Center for Infectious Disease"/>
            <person name="Wu L."/>
            <person name="Ma J."/>
        </authorList>
    </citation>
    <scope>NUCLEOTIDE SEQUENCE [LARGE SCALE GENOMIC DNA]</scope>
    <source>
        <strain evidence="2 3">CGMCC 1.3240</strain>
    </source>
</reference>
<protein>
    <submittedName>
        <fullName evidence="2">Uncharacterized protein</fullName>
    </submittedName>
</protein>
<gene>
    <name evidence="2" type="ORF">ACFQGH_09470</name>
</gene>
<dbReference type="AlphaFoldDB" id="A0ABD5V7D3"/>
<proteinExistence type="predicted"/>
<dbReference type="EMBL" id="JBHSXQ010000003">
    <property type="protein sequence ID" value="MFC6905422.1"/>
    <property type="molecule type" value="Genomic_DNA"/>
</dbReference>
<dbReference type="RefSeq" id="WP_340603946.1">
    <property type="nucleotide sequence ID" value="NZ_JBBMXV010000003.1"/>
</dbReference>
<accession>A0ABD5V7D3</accession>
<evidence type="ECO:0000256" key="1">
    <source>
        <dbReference type="SAM" id="MobiDB-lite"/>
    </source>
</evidence>
<sequence length="168" mass="18124">MAPNLPDLLGRGFDRGLEAAFTADSLTQLVDAVDLEALERGDPDAMDFERMGELVGQMTGRLVVKQTVGRYTPGQFAEQTVGYAVGGVIGREGGRLVLQMVEDQRGEAVEVEIEVLDEDRVEEDDDIHDLGDDGADDIDEFDELGGDGLDGLDDEAGFDEDGEDADDE</sequence>
<keyword evidence="3" id="KW-1185">Reference proteome</keyword>